<proteinExistence type="predicted"/>
<evidence type="ECO:0000313" key="12">
    <source>
        <dbReference type="Proteomes" id="UP000070134"/>
    </source>
</evidence>
<reference evidence="11 12" key="1">
    <citation type="submission" date="2016-02" db="EMBL/GenBank/DDBJ databases">
        <title>Complete genome of Sinomonas atrocyanea KCTC 3377.</title>
        <authorList>
            <person name="Kim K.M."/>
        </authorList>
    </citation>
    <scope>NUCLEOTIDE SEQUENCE [LARGE SCALE GENOMIC DNA]</scope>
    <source>
        <strain evidence="11 12">KCTC 3377</strain>
    </source>
</reference>
<dbReference type="InterPro" id="IPR003374">
    <property type="entry name" value="ApbE-like_sf"/>
</dbReference>
<dbReference type="PANTHER" id="PTHR30040">
    <property type="entry name" value="THIAMINE BIOSYNTHESIS LIPOPROTEIN APBE"/>
    <property type="match status" value="1"/>
</dbReference>
<gene>
    <name evidence="11" type="ORF">SA2016_3579</name>
</gene>
<dbReference type="Proteomes" id="UP000070134">
    <property type="component" value="Chromosome"/>
</dbReference>
<dbReference type="GO" id="GO:0046872">
    <property type="term" value="F:metal ion binding"/>
    <property type="evidence" value="ECO:0007669"/>
    <property type="project" value="UniProtKB-KW"/>
</dbReference>
<keyword evidence="12" id="KW-1185">Reference proteome</keyword>
<evidence type="ECO:0000256" key="9">
    <source>
        <dbReference type="ARBA" id="ARBA00031306"/>
    </source>
</evidence>
<keyword evidence="8" id="KW-0460">Magnesium</keyword>
<comment type="cofactor">
    <cofactor evidence="1">
        <name>Mg(2+)</name>
        <dbReference type="ChEBI" id="CHEBI:18420"/>
    </cofactor>
</comment>
<name>A0A127A509_9MICC</name>
<comment type="catalytic activity">
    <reaction evidence="10">
        <text>L-threonyl-[protein] + FAD = FMN-L-threonyl-[protein] + AMP + H(+)</text>
        <dbReference type="Rhea" id="RHEA:36847"/>
        <dbReference type="Rhea" id="RHEA-COMP:11060"/>
        <dbReference type="Rhea" id="RHEA-COMP:11061"/>
        <dbReference type="ChEBI" id="CHEBI:15378"/>
        <dbReference type="ChEBI" id="CHEBI:30013"/>
        <dbReference type="ChEBI" id="CHEBI:57692"/>
        <dbReference type="ChEBI" id="CHEBI:74257"/>
        <dbReference type="ChEBI" id="CHEBI:456215"/>
        <dbReference type="EC" id="2.7.1.180"/>
    </reaction>
</comment>
<dbReference type="Pfam" id="PF02424">
    <property type="entry name" value="ApbE"/>
    <property type="match status" value="2"/>
</dbReference>
<evidence type="ECO:0000256" key="3">
    <source>
        <dbReference type="ARBA" id="ARBA00016337"/>
    </source>
</evidence>
<evidence type="ECO:0000256" key="4">
    <source>
        <dbReference type="ARBA" id="ARBA00022630"/>
    </source>
</evidence>
<evidence type="ECO:0000256" key="6">
    <source>
        <dbReference type="ARBA" id="ARBA00022723"/>
    </source>
</evidence>
<dbReference type="KEGG" id="satk:SA2016_3579"/>
<evidence type="ECO:0000256" key="7">
    <source>
        <dbReference type="ARBA" id="ARBA00022827"/>
    </source>
</evidence>
<evidence type="ECO:0000256" key="10">
    <source>
        <dbReference type="ARBA" id="ARBA00048540"/>
    </source>
</evidence>
<keyword evidence="5" id="KW-0808">Transferase</keyword>
<dbReference type="STRING" id="37927.SA2016_3579"/>
<evidence type="ECO:0000256" key="1">
    <source>
        <dbReference type="ARBA" id="ARBA00001946"/>
    </source>
</evidence>
<protein>
    <recommendedName>
        <fullName evidence="3">FAD:protein FMN transferase</fullName>
        <ecNumber evidence="2">2.7.1.180</ecNumber>
    </recommendedName>
    <alternativeName>
        <fullName evidence="9">Flavin transferase</fullName>
    </alternativeName>
</protein>
<dbReference type="EC" id="2.7.1.180" evidence="2"/>
<organism evidence="11 12">
    <name type="scientific">Sinomonas atrocyanea</name>
    <dbReference type="NCBI Taxonomy" id="37927"/>
    <lineage>
        <taxon>Bacteria</taxon>
        <taxon>Bacillati</taxon>
        <taxon>Actinomycetota</taxon>
        <taxon>Actinomycetes</taxon>
        <taxon>Micrococcales</taxon>
        <taxon>Micrococcaceae</taxon>
        <taxon>Sinomonas</taxon>
    </lineage>
</organism>
<sequence>MQPISDPIPALPAPGTAAPGTPALRARTFVCMGTVVSLTVPVRPGDGLQADLDRLEAATAVVEDQFAALDAQFSLYRPDSEASRIARGELTLLQASPLMRDLYADAVRWRRRTEGAFTPERPDGLLDLSGLVKGYAIDEAGRSLAALGLHDWCLNAGGDVLVSGSPAPSPAGASPWLAGIVDPADRRTLLGAYPLGPQPPARLAQPPARLALATSGSAERGDHIWTVGLRGPSGPRHAEFTQVSVAAQDIVTADVLATAIVAGGRPALDAVTAHWDVDVLAVARDGGLLATPGFRAPSAA</sequence>
<evidence type="ECO:0000256" key="8">
    <source>
        <dbReference type="ARBA" id="ARBA00022842"/>
    </source>
</evidence>
<dbReference type="SUPFAM" id="SSF143631">
    <property type="entry name" value="ApbE-like"/>
    <property type="match status" value="1"/>
</dbReference>
<keyword evidence="4" id="KW-0285">Flavoprotein</keyword>
<dbReference type="InterPro" id="IPR024932">
    <property type="entry name" value="ApbE"/>
</dbReference>
<evidence type="ECO:0000313" key="11">
    <source>
        <dbReference type="EMBL" id="AMM34237.1"/>
    </source>
</evidence>
<evidence type="ECO:0000256" key="2">
    <source>
        <dbReference type="ARBA" id="ARBA00011955"/>
    </source>
</evidence>
<dbReference type="PANTHER" id="PTHR30040:SF2">
    <property type="entry name" value="FAD:PROTEIN FMN TRANSFERASE"/>
    <property type="match status" value="1"/>
</dbReference>
<dbReference type="AlphaFoldDB" id="A0A127A509"/>
<dbReference type="Gene3D" id="3.10.520.10">
    <property type="entry name" value="ApbE-like domains"/>
    <property type="match status" value="2"/>
</dbReference>
<accession>A0A127A509</accession>
<dbReference type="EMBL" id="CP014518">
    <property type="protein sequence ID" value="AMM34237.1"/>
    <property type="molecule type" value="Genomic_DNA"/>
</dbReference>
<dbReference type="PATRIC" id="fig|37927.3.peg.3671"/>
<evidence type="ECO:0000256" key="5">
    <source>
        <dbReference type="ARBA" id="ARBA00022679"/>
    </source>
</evidence>
<keyword evidence="7" id="KW-0274">FAD</keyword>
<keyword evidence="6" id="KW-0479">Metal-binding</keyword>
<dbReference type="GO" id="GO:0016740">
    <property type="term" value="F:transferase activity"/>
    <property type="evidence" value="ECO:0007669"/>
    <property type="project" value="UniProtKB-KW"/>
</dbReference>